<protein>
    <submittedName>
        <fullName evidence="1">Uncharacterized protein</fullName>
    </submittedName>
</protein>
<evidence type="ECO:0000313" key="1">
    <source>
        <dbReference type="EMBL" id="KAK7392343.1"/>
    </source>
</evidence>
<accession>A0AAN9SDZ7</accession>
<dbReference type="EMBL" id="JAYMYS010000005">
    <property type="protein sequence ID" value="KAK7392343.1"/>
    <property type="molecule type" value="Genomic_DNA"/>
</dbReference>
<sequence>MLGFVLDFPNCCLILRYIPIPLHPSTNPLLKSKAYYRFRLSRIQTQRNAMQVLYCILGFEFRSDRSTMLANHFQDGIVMARFVWSQIPNSEESQLFNDTIGIIKKNDRGNVESIDYKVIEIFAYREEQVQ</sequence>
<organism evidence="1 2">
    <name type="scientific">Psophocarpus tetragonolobus</name>
    <name type="common">Winged bean</name>
    <name type="synonym">Dolichos tetragonolobus</name>
    <dbReference type="NCBI Taxonomy" id="3891"/>
    <lineage>
        <taxon>Eukaryota</taxon>
        <taxon>Viridiplantae</taxon>
        <taxon>Streptophyta</taxon>
        <taxon>Embryophyta</taxon>
        <taxon>Tracheophyta</taxon>
        <taxon>Spermatophyta</taxon>
        <taxon>Magnoliopsida</taxon>
        <taxon>eudicotyledons</taxon>
        <taxon>Gunneridae</taxon>
        <taxon>Pentapetalae</taxon>
        <taxon>rosids</taxon>
        <taxon>fabids</taxon>
        <taxon>Fabales</taxon>
        <taxon>Fabaceae</taxon>
        <taxon>Papilionoideae</taxon>
        <taxon>50 kb inversion clade</taxon>
        <taxon>NPAAA clade</taxon>
        <taxon>indigoferoid/millettioid clade</taxon>
        <taxon>Phaseoleae</taxon>
        <taxon>Psophocarpus</taxon>
    </lineage>
</organism>
<comment type="caution">
    <text evidence="1">The sequence shown here is derived from an EMBL/GenBank/DDBJ whole genome shotgun (WGS) entry which is preliminary data.</text>
</comment>
<name>A0AAN9SDZ7_PSOTE</name>
<dbReference type="AlphaFoldDB" id="A0AAN9SDZ7"/>
<keyword evidence="2" id="KW-1185">Reference proteome</keyword>
<proteinExistence type="predicted"/>
<reference evidence="1 2" key="1">
    <citation type="submission" date="2024-01" db="EMBL/GenBank/DDBJ databases">
        <title>The genomes of 5 underutilized Papilionoideae crops provide insights into root nodulation and disease resistanc.</title>
        <authorList>
            <person name="Jiang F."/>
        </authorList>
    </citation>
    <scope>NUCLEOTIDE SEQUENCE [LARGE SCALE GENOMIC DNA]</scope>
    <source>
        <strain evidence="1">DUOXIRENSHENG_FW03</strain>
        <tissue evidence="1">Leaves</tissue>
    </source>
</reference>
<dbReference type="Proteomes" id="UP001386955">
    <property type="component" value="Unassembled WGS sequence"/>
</dbReference>
<evidence type="ECO:0000313" key="2">
    <source>
        <dbReference type="Proteomes" id="UP001386955"/>
    </source>
</evidence>
<gene>
    <name evidence="1" type="ORF">VNO78_20777</name>
</gene>